<evidence type="ECO:0000313" key="3">
    <source>
        <dbReference type="EMBL" id="BBZ38955.1"/>
    </source>
</evidence>
<dbReference type="Pfam" id="PF14232">
    <property type="entry name" value="DUF4334"/>
    <property type="match status" value="1"/>
</dbReference>
<name>A0A7I7YB60_9MYCO</name>
<feature type="domain" description="DUF4334" evidence="2">
    <location>
        <begin position="115"/>
        <end position="173"/>
    </location>
</feature>
<sequence length="174" mass="19542">MINAMNTSVATTQATQARQKFTELKRRAGQRLVTGPERVFIPDAELDEFWATLAPATIDFMIGEWQGGEFDTGHRENGTLALINWFGKTFNSATDVQPLICLDADGNKYSNTENGEGSLWMEEFRGELTATMVFDGQPVHDHFKKIDDDAVMGIMDGKNALDTGRYAYFYLERV</sequence>
<dbReference type="Pfam" id="PF14231">
    <property type="entry name" value="GXWXG"/>
    <property type="match status" value="1"/>
</dbReference>
<feature type="domain" description="GXWXG" evidence="1">
    <location>
        <begin position="48"/>
        <end position="106"/>
    </location>
</feature>
<dbReference type="InterPro" id="IPR025568">
    <property type="entry name" value="DUF4334"/>
</dbReference>
<evidence type="ECO:0000259" key="1">
    <source>
        <dbReference type="Pfam" id="PF14231"/>
    </source>
</evidence>
<dbReference type="Gene3D" id="2.40.128.580">
    <property type="entry name" value="GXWXG domain"/>
    <property type="match status" value="1"/>
</dbReference>
<organism evidence="3 4">
    <name type="scientific">Mycobacterium conspicuum</name>
    <dbReference type="NCBI Taxonomy" id="44010"/>
    <lineage>
        <taxon>Bacteria</taxon>
        <taxon>Bacillati</taxon>
        <taxon>Actinomycetota</taxon>
        <taxon>Actinomycetes</taxon>
        <taxon>Mycobacteriales</taxon>
        <taxon>Mycobacteriaceae</taxon>
        <taxon>Mycobacterium</taxon>
    </lineage>
</organism>
<evidence type="ECO:0000259" key="2">
    <source>
        <dbReference type="Pfam" id="PF14232"/>
    </source>
</evidence>
<dbReference type="AlphaFoldDB" id="A0A7I7YB60"/>
<gene>
    <name evidence="3" type="ORF">MCNS_20180</name>
</gene>
<reference evidence="3 4" key="1">
    <citation type="journal article" date="2019" name="Emerg. Microbes Infect.">
        <title>Comprehensive subspecies identification of 175 nontuberculous mycobacteria species based on 7547 genomic profiles.</title>
        <authorList>
            <person name="Matsumoto Y."/>
            <person name="Kinjo T."/>
            <person name="Motooka D."/>
            <person name="Nabeya D."/>
            <person name="Jung N."/>
            <person name="Uechi K."/>
            <person name="Horii T."/>
            <person name="Iida T."/>
            <person name="Fujita J."/>
            <person name="Nakamura S."/>
        </authorList>
    </citation>
    <scope>NUCLEOTIDE SEQUENCE [LARGE SCALE GENOMIC DNA]</scope>
    <source>
        <strain evidence="3 4">JCM 14738</strain>
    </source>
</reference>
<protein>
    <recommendedName>
        <fullName evidence="5">DUF4334 domain-containing protein</fullName>
    </recommendedName>
</protein>
<accession>A0A7I7YB60</accession>
<evidence type="ECO:0000313" key="4">
    <source>
        <dbReference type="Proteomes" id="UP000467385"/>
    </source>
</evidence>
<keyword evidence="4" id="KW-1185">Reference proteome</keyword>
<dbReference type="EMBL" id="AP022613">
    <property type="protein sequence ID" value="BBZ38955.1"/>
    <property type="molecule type" value="Genomic_DNA"/>
</dbReference>
<dbReference type="Proteomes" id="UP000467385">
    <property type="component" value="Chromosome"/>
</dbReference>
<proteinExistence type="predicted"/>
<dbReference type="InterPro" id="IPR025951">
    <property type="entry name" value="GXWXG_dom"/>
</dbReference>
<evidence type="ECO:0008006" key="5">
    <source>
        <dbReference type="Google" id="ProtNLM"/>
    </source>
</evidence>